<dbReference type="EMBL" id="CDMZ01000388">
    <property type="protein sequence ID" value="CEM13198.1"/>
    <property type="molecule type" value="Genomic_DNA"/>
</dbReference>
<dbReference type="NCBIfam" id="NF008752">
    <property type="entry name" value="PRK11784.1-4"/>
    <property type="match status" value="1"/>
</dbReference>
<dbReference type="Pfam" id="PF26341">
    <property type="entry name" value="AAA_SelU"/>
    <property type="match status" value="1"/>
</dbReference>
<gene>
    <name evidence="5" type="ORF">Cvel_17133</name>
</gene>
<dbReference type="InterPro" id="IPR036873">
    <property type="entry name" value="Rhodanese-like_dom_sf"/>
</dbReference>
<organism evidence="5">
    <name type="scientific">Chromera velia CCMP2878</name>
    <dbReference type="NCBI Taxonomy" id="1169474"/>
    <lineage>
        <taxon>Eukaryota</taxon>
        <taxon>Sar</taxon>
        <taxon>Alveolata</taxon>
        <taxon>Colpodellida</taxon>
        <taxon>Chromeraceae</taxon>
        <taxon>Chromera</taxon>
    </lineage>
</organism>
<feature type="signal peptide" evidence="3">
    <location>
        <begin position="1"/>
        <end position="20"/>
    </location>
</feature>
<dbReference type="NCBIfam" id="TIGR03167">
    <property type="entry name" value="tRNA_sel_U_synt"/>
    <property type="match status" value="1"/>
</dbReference>
<keyword evidence="1" id="KW-0711">Selenium</keyword>
<dbReference type="PANTHER" id="PTHR30401">
    <property type="entry name" value="TRNA 2-SELENOURIDINE SYNTHASE"/>
    <property type="match status" value="1"/>
</dbReference>
<feature type="compositionally biased region" description="Low complexity" evidence="2">
    <location>
        <begin position="92"/>
        <end position="101"/>
    </location>
</feature>
<dbReference type="NCBIfam" id="NF008750">
    <property type="entry name" value="PRK11784.1-2"/>
    <property type="match status" value="1"/>
</dbReference>
<feature type="compositionally biased region" description="Basic and acidic residues" evidence="2">
    <location>
        <begin position="78"/>
        <end position="87"/>
    </location>
</feature>
<dbReference type="AlphaFoldDB" id="A0A0G4FJC9"/>
<dbReference type="Pfam" id="PF00581">
    <property type="entry name" value="Rhodanese"/>
    <property type="match status" value="1"/>
</dbReference>
<dbReference type="GO" id="GO:0002098">
    <property type="term" value="P:tRNA wobble uridine modification"/>
    <property type="evidence" value="ECO:0007669"/>
    <property type="project" value="InterPro"/>
</dbReference>
<dbReference type="InterPro" id="IPR001763">
    <property type="entry name" value="Rhodanese-like_dom"/>
</dbReference>
<dbReference type="PANTHER" id="PTHR30401:SF0">
    <property type="entry name" value="TRNA 2-SELENOURIDINE SYNTHASE"/>
    <property type="match status" value="1"/>
</dbReference>
<evidence type="ECO:0000256" key="2">
    <source>
        <dbReference type="SAM" id="MobiDB-lite"/>
    </source>
</evidence>
<evidence type="ECO:0000256" key="3">
    <source>
        <dbReference type="SAM" id="SignalP"/>
    </source>
</evidence>
<reference evidence="5" key="1">
    <citation type="submission" date="2014-11" db="EMBL/GenBank/DDBJ databases">
        <authorList>
            <person name="Otto D Thomas"/>
            <person name="Naeem Raeece"/>
        </authorList>
    </citation>
    <scope>NUCLEOTIDE SEQUENCE</scope>
</reference>
<dbReference type="GO" id="GO:0043828">
    <property type="term" value="F:tRNA 2-selenouridine synthase activity"/>
    <property type="evidence" value="ECO:0007669"/>
    <property type="project" value="InterPro"/>
</dbReference>
<name>A0A0G4FJC9_9ALVE</name>
<feature type="domain" description="Rhodanese" evidence="4">
    <location>
        <begin position="171"/>
        <end position="291"/>
    </location>
</feature>
<sequence>MRFLRVLAQCLASLPSTVRAFCFHAVGPDSPAPLLRRKNGEAVLCTSSLWTGRATVWSKVQGVRAEEETVPLVLEKTEKETGRRSLLDGDGDAVSVSSSLSPKRDGNRTATGGRDTAFAPLELEAVQTHLGNRLYFLDPSKDSHLESLLNVKKNSTEGTDSSHLGDPGWDLVLDARSPSEFEEDHVPGATCCFVLSDAERVEVGTLYKKDPFKAKRLGAGYVSKNIGNHLHDPSLGLCDLPKTSGRIAVYCWRGGERSNSLAFVLSRIWNHVTVVKGGHKAYRRAVLKWFDKLGSYRLVVVRGRTGTGKGRLLEALQEKGQQVVDLEGLANHRGSVLGEAPDLSPQPSQRLFESRLLAAFLPLDPQRPIFVEGESARVGKVSLPAVLFENMRKKAAAVELCLPRSERIRHLREEYAHFEGPQKDRFLELLDKGVRKSVGGKTVERWKAYAATDTDESWTALVGELLDDHYDPAYRRACQRDYGHDLSETPEGDVNAAIDSETETESEDTPSAVTCLKDPGGLVRLSVPAWSLDSFSKAAEKLVEVVDPTATLHAIPS</sequence>
<evidence type="ECO:0000256" key="1">
    <source>
        <dbReference type="ARBA" id="ARBA00023266"/>
    </source>
</evidence>
<proteinExistence type="predicted"/>
<dbReference type="Gene3D" id="3.40.250.10">
    <property type="entry name" value="Rhodanese-like domain"/>
    <property type="match status" value="1"/>
</dbReference>
<accession>A0A0G4FJC9</accession>
<dbReference type="InterPro" id="IPR017582">
    <property type="entry name" value="SelU"/>
</dbReference>
<feature type="chain" id="PRO_5005188865" description="Rhodanese domain-containing protein" evidence="3">
    <location>
        <begin position="21"/>
        <end position="557"/>
    </location>
</feature>
<keyword evidence="3" id="KW-0732">Signal</keyword>
<dbReference type="VEuPathDB" id="CryptoDB:Cvel_17133"/>
<dbReference type="PROSITE" id="PS50206">
    <property type="entry name" value="RHODANESE_3"/>
    <property type="match status" value="1"/>
</dbReference>
<dbReference type="InterPro" id="IPR058840">
    <property type="entry name" value="AAA_SelU"/>
</dbReference>
<evidence type="ECO:0000259" key="4">
    <source>
        <dbReference type="PROSITE" id="PS50206"/>
    </source>
</evidence>
<evidence type="ECO:0000313" key="5">
    <source>
        <dbReference type="EMBL" id="CEM13198.1"/>
    </source>
</evidence>
<feature type="region of interest" description="Disordered" evidence="2">
    <location>
        <begin position="78"/>
        <end position="114"/>
    </location>
</feature>
<protein>
    <recommendedName>
        <fullName evidence="4">Rhodanese domain-containing protein</fullName>
    </recommendedName>
</protein>
<dbReference type="SUPFAM" id="SSF52821">
    <property type="entry name" value="Rhodanese/Cell cycle control phosphatase"/>
    <property type="match status" value="1"/>
</dbReference>